<dbReference type="InterPro" id="IPR050546">
    <property type="entry name" value="Glycosyl_Hydrlase_16"/>
</dbReference>
<evidence type="ECO:0000313" key="6">
    <source>
        <dbReference type="Proteomes" id="UP000585050"/>
    </source>
</evidence>
<dbReference type="InterPro" id="IPR000757">
    <property type="entry name" value="Beta-glucanase-like"/>
</dbReference>
<dbReference type="NCBIfam" id="TIGR04183">
    <property type="entry name" value="Por_Secre_tail"/>
    <property type="match status" value="1"/>
</dbReference>
<proteinExistence type="inferred from homology"/>
<feature type="signal peptide" evidence="3">
    <location>
        <begin position="1"/>
        <end position="19"/>
    </location>
</feature>
<feature type="compositionally biased region" description="Basic and acidic residues" evidence="2">
    <location>
        <begin position="476"/>
        <end position="491"/>
    </location>
</feature>
<comment type="caution">
    <text evidence="5">The sequence shown here is derived from an EMBL/GenBank/DDBJ whole genome shotgun (WGS) entry which is preliminary data.</text>
</comment>
<keyword evidence="6" id="KW-1185">Reference proteome</keyword>
<evidence type="ECO:0000256" key="2">
    <source>
        <dbReference type="SAM" id="MobiDB-lite"/>
    </source>
</evidence>
<dbReference type="Gene3D" id="2.60.120.260">
    <property type="entry name" value="Galactose-binding domain-like"/>
    <property type="match status" value="1"/>
</dbReference>
<dbReference type="Pfam" id="PF18962">
    <property type="entry name" value="Por_Secre_tail"/>
    <property type="match status" value="1"/>
</dbReference>
<sequence>MKRIILLSLLSISLFRVYAQVNPLSDPDNDGGWILNKWASDEFNGTSLNKDKWWVLGENNDYRAKWKGRAPGQFAGHNVRVENGELILTSQWEPGFDYAVETNNGCYYGGTTSGPDGSKPITQASVMSETFFRYGYMEIRCKAADGPVTSAFWTTGYHSEIDMTENYGRRPIGNPENQPDELERKFRTNLISWDPDRAEDHANWKVEDDMEVRMAEDYYVFGFEWDKEYMKTYFNGKLVRSVTKEELVKNDQWRYDYPHEIWLSSEVFYWYGLPSEADFAEPVEYKVDYIRVWQKEETQSFFNAKGFEGPFYFKGRSVQWWNSANHPWRIRNEKAAEGEFSLKFEKAGVFSGNYSIFSPFGSINLPAGDNEVSLKVWLDKDTEVDNLQVTLFNPRITIRLNTKDIAKEEWVTVTQSFSREEASNQSLTDGDRIQLMLRERDIQSEKVLLYVDDIQFKNDLDSGPPEYTTPDDEYPDENHGDGDKDETPKEDETTDPDDSDKDAEVTDPTSIDFDQKEFTVYPNPTMDILNIQGDGMGIIEIWSSQGTLLRRWNKTESLSKVSLNGFINGMYFVVVKAQGKVFRYKIMKQ</sequence>
<dbReference type="Gene3D" id="2.60.120.200">
    <property type="match status" value="1"/>
</dbReference>
<evidence type="ECO:0000256" key="3">
    <source>
        <dbReference type="SAM" id="SignalP"/>
    </source>
</evidence>
<gene>
    <name evidence="5" type="ORF">HGP29_19600</name>
</gene>
<dbReference type="Proteomes" id="UP000585050">
    <property type="component" value="Unassembled WGS sequence"/>
</dbReference>
<dbReference type="PROSITE" id="PS51762">
    <property type="entry name" value="GH16_2"/>
    <property type="match status" value="1"/>
</dbReference>
<reference evidence="5 6" key="1">
    <citation type="submission" date="2020-04" db="EMBL/GenBank/DDBJ databases">
        <title>Flammeovirga sp. SR4, a novel species isolated from seawater.</title>
        <authorList>
            <person name="Wang X."/>
        </authorList>
    </citation>
    <scope>NUCLEOTIDE SEQUENCE [LARGE SCALE GENOMIC DNA]</scope>
    <source>
        <strain evidence="5 6">SR4</strain>
    </source>
</reference>
<dbReference type="RefSeq" id="WP_168884122.1">
    <property type="nucleotide sequence ID" value="NZ_JABAIL010000006.1"/>
</dbReference>
<dbReference type="Pfam" id="PF00722">
    <property type="entry name" value="Glyco_hydro_16"/>
    <property type="match status" value="1"/>
</dbReference>
<organism evidence="5 6">
    <name type="scientific">Flammeovirga agarivorans</name>
    <dbReference type="NCBI Taxonomy" id="2726742"/>
    <lineage>
        <taxon>Bacteria</taxon>
        <taxon>Pseudomonadati</taxon>
        <taxon>Bacteroidota</taxon>
        <taxon>Cytophagia</taxon>
        <taxon>Cytophagales</taxon>
        <taxon>Flammeovirgaceae</taxon>
        <taxon>Flammeovirga</taxon>
    </lineage>
</organism>
<accession>A0A7X8SND1</accession>
<feature type="domain" description="GH16" evidence="4">
    <location>
        <begin position="17"/>
        <end position="298"/>
    </location>
</feature>
<dbReference type="SUPFAM" id="SSF49899">
    <property type="entry name" value="Concanavalin A-like lectins/glucanases"/>
    <property type="match status" value="1"/>
</dbReference>
<evidence type="ECO:0000256" key="1">
    <source>
        <dbReference type="ARBA" id="ARBA00006865"/>
    </source>
</evidence>
<keyword evidence="3" id="KW-0732">Signal</keyword>
<evidence type="ECO:0000313" key="5">
    <source>
        <dbReference type="EMBL" id="NLR93411.1"/>
    </source>
</evidence>
<dbReference type="AlphaFoldDB" id="A0A7X8SND1"/>
<dbReference type="EMBL" id="JABAIL010000006">
    <property type="protein sequence ID" value="NLR93411.1"/>
    <property type="molecule type" value="Genomic_DNA"/>
</dbReference>
<dbReference type="GO" id="GO:0005975">
    <property type="term" value="P:carbohydrate metabolic process"/>
    <property type="evidence" value="ECO:0007669"/>
    <property type="project" value="InterPro"/>
</dbReference>
<name>A0A7X8SND1_9BACT</name>
<dbReference type="PANTHER" id="PTHR10963:SF55">
    <property type="entry name" value="GLYCOSIDE HYDROLASE FAMILY 16 PROTEIN"/>
    <property type="match status" value="1"/>
</dbReference>
<evidence type="ECO:0000259" key="4">
    <source>
        <dbReference type="PROSITE" id="PS51762"/>
    </source>
</evidence>
<comment type="similarity">
    <text evidence="1">Belongs to the glycosyl hydrolase 16 family.</text>
</comment>
<dbReference type="InterPro" id="IPR013320">
    <property type="entry name" value="ConA-like_dom_sf"/>
</dbReference>
<dbReference type="PANTHER" id="PTHR10963">
    <property type="entry name" value="GLYCOSYL HYDROLASE-RELATED"/>
    <property type="match status" value="1"/>
</dbReference>
<dbReference type="GO" id="GO:0004553">
    <property type="term" value="F:hydrolase activity, hydrolyzing O-glycosyl compounds"/>
    <property type="evidence" value="ECO:0007669"/>
    <property type="project" value="InterPro"/>
</dbReference>
<dbReference type="InterPro" id="IPR026444">
    <property type="entry name" value="Secre_tail"/>
</dbReference>
<feature type="compositionally biased region" description="Acidic residues" evidence="2">
    <location>
        <begin position="492"/>
        <end position="501"/>
    </location>
</feature>
<keyword evidence="5" id="KW-0378">Hydrolase</keyword>
<feature type="region of interest" description="Disordered" evidence="2">
    <location>
        <begin position="459"/>
        <end position="512"/>
    </location>
</feature>
<protein>
    <submittedName>
        <fullName evidence="5">Family 16 glycosylhydrolase</fullName>
    </submittedName>
</protein>
<feature type="chain" id="PRO_5031341123" evidence="3">
    <location>
        <begin position="20"/>
        <end position="589"/>
    </location>
</feature>